<protein>
    <submittedName>
        <fullName evidence="3">Glycosyltransferase involved in cell wall bisynthesis</fullName>
    </submittedName>
</protein>
<dbReference type="InterPro" id="IPR050194">
    <property type="entry name" value="Glycosyltransferase_grp1"/>
</dbReference>
<dbReference type="Pfam" id="PF13439">
    <property type="entry name" value="Glyco_transf_4"/>
    <property type="match status" value="1"/>
</dbReference>
<reference evidence="4" key="1">
    <citation type="submission" date="2017-02" db="EMBL/GenBank/DDBJ databases">
        <authorList>
            <person name="Varghese N."/>
            <person name="Submissions S."/>
        </authorList>
    </citation>
    <scope>NUCLEOTIDE SEQUENCE [LARGE SCALE GENOMIC DNA]</scope>
    <source>
        <strain evidence="4">DSM 22720</strain>
    </source>
</reference>
<organism evidence="3 4">
    <name type="scientific">Enterovibrio nigricans DSM 22720</name>
    <dbReference type="NCBI Taxonomy" id="1121868"/>
    <lineage>
        <taxon>Bacteria</taxon>
        <taxon>Pseudomonadati</taxon>
        <taxon>Pseudomonadota</taxon>
        <taxon>Gammaproteobacteria</taxon>
        <taxon>Vibrionales</taxon>
        <taxon>Vibrionaceae</taxon>
        <taxon>Enterovibrio</taxon>
    </lineage>
</organism>
<dbReference type="Pfam" id="PF00534">
    <property type="entry name" value="Glycos_transf_1"/>
    <property type="match status" value="1"/>
</dbReference>
<evidence type="ECO:0000259" key="2">
    <source>
        <dbReference type="Pfam" id="PF13439"/>
    </source>
</evidence>
<dbReference type="EMBL" id="FUXU01000054">
    <property type="protein sequence ID" value="SKA61077.1"/>
    <property type="molecule type" value="Genomic_DNA"/>
</dbReference>
<evidence type="ECO:0000259" key="1">
    <source>
        <dbReference type="Pfam" id="PF00534"/>
    </source>
</evidence>
<evidence type="ECO:0000313" key="3">
    <source>
        <dbReference type="EMBL" id="SKA61077.1"/>
    </source>
</evidence>
<feature type="domain" description="Glycosyltransferase subfamily 4-like N-terminal" evidence="2">
    <location>
        <begin position="37"/>
        <end position="175"/>
    </location>
</feature>
<dbReference type="AlphaFoldDB" id="A0A1T4V816"/>
<dbReference type="PANTHER" id="PTHR45947">
    <property type="entry name" value="SULFOQUINOVOSYL TRANSFERASE SQD2"/>
    <property type="match status" value="1"/>
</dbReference>
<dbReference type="Proteomes" id="UP000190162">
    <property type="component" value="Unassembled WGS sequence"/>
</dbReference>
<sequence>MSAVTSTHICHIVSTYKDDVLNQQLLSNISCSMSKDYEHTLVVLSSQPSQRFSLPDGVSCIELKNKKPLCLRSFRECKKVLSLLKPDVCHTYGEAPLAMQWLAHRSGVPVKLHQLSSSQALPCQNWIKKTFLSVLSHSTDVFITASANAQHWLESNLGLSPEQCQIIRPAINAQRYRPALQEVDPHRTNSFLGTVAIPTNKFVVGTNINDQHLDSVINLIDEFAVASKLSPAFKKHAMLLIAGNARFLPLLRKEIQVRNLGEDVCILGELPNYWLFYKVIDALISPTEIDTTTALHLEAMAMAVPIISLRSRKLEKRSEHPLFWTDKNGHCRIQHQLLEIFTDMNKRLRLGREARLYVQEKHCVKEYELRLKALYQLARPPANTSYASTPHLYASTSSKRE</sequence>
<dbReference type="InterPro" id="IPR001296">
    <property type="entry name" value="Glyco_trans_1"/>
</dbReference>
<dbReference type="GO" id="GO:0016758">
    <property type="term" value="F:hexosyltransferase activity"/>
    <property type="evidence" value="ECO:0007669"/>
    <property type="project" value="TreeGrafter"/>
</dbReference>
<keyword evidence="4" id="KW-1185">Reference proteome</keyword>
<feature type="domain" description="Glycosyl transferase family 1" evidence="1">
    <location>
        <begin position="231"/>
        <end position="355"/>
    </location>
</feature>
<name>A0A1T4V816_9GAMM</name>
<dbReference type="RefSeq" id="WP_078753625.1">
    <property type="nucleotide sequence ID" value="NZ_FUXU01000054.1"/>
</dbReference>
<dbReference type="InterPro" id="IPR028098">
    <property type="entry name" value="Glyco_trans_4-like_N"/>
</dbReference>
<accession>A0A1T4V816</accession>
<dbReference type="SUPFAM" id="SSF53756">
    <property type="entry name" value="UDP-Glycosyltransferase/glycogen phosphorylase"/>
    <property type="match status" value="1"/>
</dbReference>
<gene>
    <name evidence="3" type="ORF">SAMN02745132_03419</name>
</gene>
<evidence type="ECO:0000313" key="4">
    <source>
        <dbReference type="Proteomes" id="UP000190162"/>
    </source>
</evidence>
<proteinExistence type="predicted"/>
<dbReference type="PANTHER" id="PTHR45947:SF3">
    <property type="entry name" value="SULFOQUINOVOSYL TRANSFERASE SQD2"/>
    <property type="match status" value="1"/>
</dbReference>
<dbReference type="OrthoDB" id="5915990at2"/>
<keyword evidence="3" id="KW-0808">Transferase</keyword>
<dbReference type="Gene3D" id="3.40.50.2000">
    <property type="entry name" value="Glycogen Phosphorylase B"/>
    <property type="match status" value="2"/>
</dbReference>